<name>A0A318J0C8_BURPY</name>
<gene>
    <name evidence="1" type="ORF">NA66_1001635</name>
</gene>
<accession>A0A318J0C8</accession>
<dbReference type="EMBL" id="QJJY01000001">
    <property type="protein sequence ID" value="PXX41025.1"/>
    <property type="molecule type" value="Genomic_DNA"/>
</dbReference>
<dbReference type="Proteomes" id="UP000247755">
    <property type="component" value="Unassembled WGS sequence"/>
</dbReference>
<reference evidence="1 2" key="1">
    <citation type="submission" date="2018-05" db="EMBL/GenBank/DDBJ databases">
        <title>Comparative genomics of bacterial root endophytes of switchgrass collected from native prairies over two seasons.</title>
        <authorList>
            <person name="Tang Y."/>
        </authorList>
    </citation>
    <scope>NUCLEOTIDE SEQUENCE [LARGE SCALE GENOMIC DNA]</scope>
    <source>
        <strain evidence="1 2">NFIX32</strain>
    </source>
</reference>
<evidence type="ECO:0000313" key="1">
    <source>
        <dbReference type="EMBL" id="PXX41025.1"/>
    </source>
</evidence>
<proteinExistence type="predicted"/>
<evidence type="ECO:0000313" key="2">
    <source>
        <dbReference type="Proteomes" id="UP000247755"/>
    </source>
</evidence>
<protein>
    <submittedName>
        <fullName evidence="1">Uncharacterized protein</fullName>
    </submittedName>
</protein>
<organism evidence="1 2">
    <name type="scientific">Burkholderia pyrrocinia</name>
    <name type="common">Pseudomonas pyrrocinia</name>
    <dbReference type="NCBI Taxonomy" id="60550"/>
    <lineage>
        <taxon>Bacteria</taxon>
        <taxon>Pseudomonadati</taxon>
        <taxon>Pseudomonadota</taxon>
        <taxon>Betaproteobacteria</taxon>
        <taxon>Burkholderiales</taxon>
        <taxon>Burkholderiaceae</taxon>
        <taxon>Burkholderia</taxon>
        <taxon>Burkholderia cepacia complex</taxon>
    </lineage>
</organism>
<dbReference type="RefSeq" id="WP_072438724.1">
    <property type="nucleotide sequence ID" value="NZ_QJJY01000001.1"/>
</dbReference>
<sequence length="136" mass="15087">MSWDVSLYKFTRRYKTIEEIAHDEQPLSLGSLSEVQAAVSEIFPGTDWSDPVWGIYDNEFGSIEFNVGKDDPVQSLGLHVRASDAVVVGILNLCERISCQAIDLTDGSFLDQSEFPAAGLAKWREYRDQIIGKTGG</sequence>
<comment type="caution">
    <text evidence="1">The sequence shown here is derived from an EMBL/GenBank/DDBJ whole genome shotgun (WGS) entry which is preliminary data.</text>
</comment>
<dbReference type="AlphaFoldDB" id="A0A318J0C8"/>